<accession>A8ZMK7</accession>
<evidence type="ECO:0000313" key="3">
    <source>
        <dbReference type="Proteomes" id="UP000000268"/>
    </source>
</evidence>
<dbReference type="Proteomes" id="UP000000268">
    <property type="component" value="Plasmid pREB3"/>
</dbReference>
<proteinExistence type="predicted"/>
<evidence type="ECO:0008006" key="4">
    <source>
        <dbReference type="Google" id="ProtNLM"/>
    </source>
</evidence>
<evidence type="ECO:0000256" key="1">
    <source>
        <dbReference type="SAM" id="Phobius"/>
    </source>
</evidence>
<dbReference type="EMBL" id="CP000840">
    <property type="protein sequence ID" value="ABW32419.1"/>
    <property type="molecule type" value="Genomic_DNA"/>
</dbReference>
<keyword evidence="1" id="KW-0812">Transmembrane</keyword>
<evidence type="ECO:0000313" key="2">
    <source>
        <dbReference type="EMBL" id="ABW32419.1"/>
    </source>
</evidence>
<feature type="transmembrane region" description="Helical" evidence="1">
    <location>
        <begin position="68"/>
        <end position="90"/>
    </location>
</feature>
<organism evidence="2 3">
    <name type="scientific">Acaryochloris marina (strain MBIC 11017)</name>
    <dbReference type="NCBI Taxonomy" id="329726"/>
    <lineage>
        <taxon>Bacteria</taxon>
        <taxon>Bacillati</taxon>
        <taxon>Cyanobacteriota</taxon>
        <taxon>Cyanophyceae</taxon>
        <taxon>Acaryochloridales</taxon>
        <taxon>Acaryochloridaceae</taxon>
        <taxon>Acaryochloris</taxon>
    </lineage>
</organism>
<keyword evidence="3" id="KW-1185">Reference proteome</keyword>
<dbReference type="HOGENOM" id="CLU_1870863_0_0_3"/>
<gene>
    <name evidence="2" type="ordered locus">AM1_C0111</name>
</gene>
<dbReference type="RefSeq" id="WP_012167384.1">
    <property type="nucleotide sequence ID" value="NC_009928.1"/>
</dbReference>
<name>A8ZMK7_ACAM1</name>
<reference evidence="2 3" key="1">
    <citation type="journal article" date="2008" name="Proc. Natl. Acad. Sci. U.S.A.">
        <title>Niche adaptation and genome expansion in the chlorophyll d-producing cyanobacterium Acaryochloris marina.</title>
        <authorList>
            <person name="Swingley W.D."/>
            <person name="Chen M."/>
            <person name="Cheung P.C."/>
            <person name="Conrad A.L."/>
            <person name="Dejesa L.C."/>
            <person name="Hao J."/>
            <person name="Honchak B.M."/>
            <person name="Karbach L.E."/>
            <person name="Kurdoglu A."/>
            <person name="Lahiri S."/>
            <person name="Mastrian S.D."/>
            <person name="Miyashita H."/>
            <person name="Page L."/>
            <person name="Ramakrishna P."/>
            <person name="Satoh S."/>
            <person name="Sattley W.M."/>
            <person name="Shimada Y."/>
            <person name="Taylor H.L."/>
            <person name="Tomo T."/>
            <person name="Tsuchiya T."/>
            <person name="Wang Z.T."/>
            <person name="Raymond J."/>
            <person name="Mimuro M."/>
            <person name="Blankenship R.E."/>
            <person name="Touchman J.W."/>
        </authorList>
    </citation>
    <scope>NUCLEOTIDE SEQUENCE [LARGE SCALE GENOMIC DNA]</scope>
    <source>
        <strain evidence="3">MBIC 11017</strain>
        <plasmid evidence="3">Plasmid pREB3</plasmid>
    </source>
</reference>
<keyword evidence="1" id="KW-1133">Transmembrane helix</keyword>
<keyword evidence="1" id="KW-0472">Membrane</keyword>
<sequence length="136" mass="15244">MISTPAISATLLPKIRKDIGIQALSKSIPIARIARENQTSRKFVYELKAIAVQALDESFLSDKADDAVLFYLPITKTWLFQLILVLVLICHSSYRGVIELLRDLFDWSISLGTVRNRLQVAAAKAEEMIVRQQSVG</sequence>
<dbReference type="KEGG" id="amr:AM1_C0111"/>
<keyword evidence="2" id="KW-0614">Plasmid</keyword>
<protein>
    <recommendedName>
        <fullName evidence="4">Transposase</fullName>
    </recommendedName>
</protein>
<dbReference type="AlphaFoldDB" id="A8ZMK7"/>
<geneLocation type="plasmid" evidence="2 3">
    <name>pREB3</name>
</geneLocation>